<dbReference type="InterPro" id="IPR051027">
    <property type="entry name" value="bZIP_transcription_factors"/>
</dbReference>
<reference evidence="8" key="1">
    <citation type="submission" date="2020-01" db="EMBL/GenBank/DDBJ databases">
        <title>Genome Sequencing of Three Apophysomyces-Like Fungal Strains Confirms a Novel Fungal Genus in the Mucoromycota with divergent Burkholderia-like Endosymbiotic Bacteria.</title>
        <authorList>
            <person name="Stajich J.E."/>
            <person name="Macias A.M."/>
            <person name="Carter-House D."/>
            <person name="Lovett B."/>
            <person name="Kasson L.R."/>
            <person name="Berry K."/>
            <person name="Grigoriev I."/>
            <person name="Chang Y."/>
            <person name="Spatafora J."/>
            <person name="Kasson M.T."/>
        </authorList>
    </citation>
    <scope>NUCLEOTIDE SEQUENCE</scope>
    <source>
        <strain evidence="8">NRRL A-21654</strain>
    </source>
</reference>
<organism evidence="8 9">
    <name type="scientific">Apophysomyces ossiformis</name>
    <dbReference type="NCBI Taxonomy" id="679940"/>
    <lineage>
        <taxon>Eukaryota</taxon>
        <taxon>Fungi</taxon>
        <taxon>Fungi incertae sedis</taxon>
        <taxon>Mucoromycota</taxon>
        <taxon>Mucoromycotina</taxon>
        <taxon>Mucoromycetes</taxon>
        <taxon>Mucorales</taxon>
        <taxon>Mucorineae</taxon>
        <taxon>Mucoraceae</taxon>
        <taxon>Apophysomyces</taxon>
    </lineage>
</organism>
<dbReference type="SUPFAM" id="SSF57959">
    <property type="entry name" value="Leucine zipper domain"/>
    <property type="match status" value="1"/>
</dbReference>
<dbReference type="PROSITE" id="PS50217">
    <property type="entry name" value="BZIP"/>
    <property type="match status" value="1"/>
</dbReference>
<comment type="subcellular location">
    <subcellularLocation>
        <location evidence="1">Nucleus</location>
    </subcellularLocation>
</comment>
<comment type="caution">
    <text evidence="8">The sequence shown here is derived from an EMBL/GenBank/DDBJ whole genome shotgun (WGS) entry which is preliminary data.</text>
</comment>
<proteinExistence type="predicted"/>
<dbReference type="GO" id="GO:0003700">
    <property type="term" value="F:DNA-binding transcription factor activity"/>
    <property type="evidence" value="ECO:0007669"/>
    <property type="project" value="InterPro"/>
</dbReference>
<dbReference type="EMBL" id="JABAYA010000207">
    <property type="protein sequence ID" value="KAF7722224.1"/>
    <property type="molecule type" value="Genomic_DNA"/>
</dbReference>
<dbReference type="GO" id="GO:0003677">
    <property type="term" value="F:DNA binding"/>
    <property type="evidence" value="ECO:0007669"/>
    <property type="project" value="UniProtKB-KW"/>
</dbReference>
<dbReference type="AlphaFoldDB" id="A0A8H7EQI3"/>
<dbReference type="FunFam" id="1.20.5.170:FF:000053">
    <property type="entry name" value="BZIP transcription factor AtfA"/>
    <property type="match status" value="1"/>
</dbReference>
<dbReference type="OrthoDB" id="295274at2759"/>
<keyword evidence="5" id="KW-0539">Nucleus</keyword>
<gene>
    <name evidence="8" type="ORF">EC973_003544</name>
</gene>
<name>A0A8H7EQI3_9FUNG</name>
<dbReference type="Proteomes" id="UP000605846">
    <property type="component" value="Unassembled WGS sequence"/>
</dbReference>
<feature type="compositionally biased region" description="Polar residues" evidence="6">
    <location>
        <begin position="77"/>
        <end position="99"/>
    </location>
</feature>
<dbReference type="PANTHER" id="PTHR19304">
    <property type="entry name" value="CYCLIC-AMP RESPONSE ELEMENT BINDING PROTEIN"/>
    <property type="match status" value="1"/>
</dbReference>
<dbReference type="Pfam" id="PF00170">
    <property type="entry name" value="bZIP_1"/>
    <property type="match status" value="1"/>
</dbReference>
<sequence length="215" mass="24305">MTPPFESFNTRNELHEWPGGVEIPFTSSVGMVNKPVDLCLPPEQMSVDQSFYPGVMPTNQIETYPFQLPCDTLTSATLQPSIQNDPSSASAVEQSNGSTADDGPYHQNSEYHHEQHASPRSAATKKQTYADTAEDEKRQQLLERNRQAAFKCRQRKKEWIAQLQGNVDLLTAENIMLKEHVIRFREEIICLKTLLLAHDDCPLTQASRTGIRYSI</sequence>
<accession>A0A8H7EQI3</accession>
<evidence type="ECO:0000256" key="6">
    <source>
        <dbReference type="SAM" id="MobiDB-lite"/>
    </source>
</evidence>
<evidence type="ECO:0000256" key="2">
    <source>
        <dbReference type="ARBA" id="ARBA00023015"/>
    </source>
</evidence>
<evidence type="ECO:0000313" key="8">
    <source>
        <dbReference type="EMBL" id="KAF7722224.1"/>
    </source>
</evidence>
<dbReference type="SMART" id="SM00338">
    <property type="entry name" value="BRLZ"/>
    <property type="match status" value="1"/>
</dbReference>
<evidence type="ECO:0000313" key="9">
    <source>
        <dbReference type="Proteomes" id="UP000605846"/>
    </source>
</evidence>
<keyword evidence="4" id="KW-0804">Transcription</keyword>
<dbReference type="Gene3D" id="1.20.5.170">
    <property type="match status" value="1"/>
</dbReference>
<evidence type="ECO:0000256" key="4">
    <source>
        <dbReference type="ARBA" id="ARBA00023163"/>
    </source>
</evidence>
<feature type="region of interest" description="Disordered" evidence="6">
    <location>
        <begin position="77"/>
        <end position="138"/>
    </location>
</feature>
<dbReference type="CDD" id="cd14687">
    <property type="entry name" value="bZIP_ATF2"/>
    <property type="match status" value="1"/>
</dbReference>
<evidence type="ECO:0000256" key="5">
    <source>
        <dbReference type="ARBA" id="ARBA00023242"/>
    </source>
</evidence>
<dbReference type="InterPro" id="IPR004827">
    <property type="entry name" value="bZIP"/>
</dbReference>
<evidence type="ECO:0000256" key="1">
    <source>
        <dbReference type="ARBA" id="ARBA00004123"/>
    </source>
</evidence>
<dbReference type="GO" id="GO:0005634">
    <property type="term" value="C:nucleus"/>
    <property type="evidence" value="ECO:0007669"/>
    <property type="project" value="UniProtKB-SubCell"/>
</dbReference>
<evidence type="ECO:0000259" key="7">
    <source>
        <dbReference type="PROSITE" id="PS50217"/>
    </source>
</evidence>
<dbReference type="InterPro" id="IPR046347">
    <property type="entry name" value="bZIP_sf"/>
</dbReference>
<evidence type="ECO:0000256" key="3">
    <source>
        <dbReference type="ARBA" id="ARBA00023125"/>
    </source>
</evidence>
<keyword evidence="2" id="KW-0805">Transcription regulation</keyword>
<protein>
    <recommendedName>
        <fullName evidence="7">BZIP domain-containing protein</fullName>
    </recommendedName>
</protein>
<feature type="domain" description="BZIP" evidence="7">
    <location>
        <begin position="135"/>
        <end position="198"/>
    </location>
</feature>
<keyword evidence="3" id="KW-0238">DNA-binding</keyword>
<keyword evidence="9" id="KW-1185">Reference proteome</keyword>